<dbReference type="AlphaFoldDB" id="A0A0R3M3R8"/>
<gene>
    <name evidence="1" type="ORF">CQ12_10765</name>
</gene>
<evidence type="ECO:0000313" key="1">
    <source>
        <dbReference type="EMBL" id="KRR14604.1"/>
    </source>
</evidence>
<keyword evidence="2" id="KW-1185">Reference proteome</keyword>
<reference evidence="1 2" key="1">
    <citation type="submission" date="2014-03" db="EMBL/GenBank/DDBJ databases">
        <title>Bradyrhizobium valentinum sp. nov., isolated from effective nodules of Lupinus mariae-josephae, a lupine endemic of basic-lime soils in Eastern Spain.</title>
        <authorList>
            <person name="Duran D."/>
            <person name="Rey L."/>
            <person name="Navarro A."/>
            <person name="Busquets A."/>
            <person name="Imperial J."/>
            <person name="Ruiz-Argueso T."/>
        </authorList>
    </citation>
    <scope>NUCLEOTIDE SEQUENCE [LARGE SCALE GENOMIC DNA]</scope>
    <source>
        <strain evidence="1 2">PAC68</strain>
    </source>
</reference>
<dbReference type="Proteomes" id="UP000050863">
    <property type="component" value="Unassembled WGS sequence"/>
</dbReference>
<dbReference type="InterPro" id="IPR010260">
    <property type="entry name" value="AlpA"/>
</dbReference>
<sequence length="84" mass="9864">MRKDQQATAVDYAAGGIRRMLTEEQVLAIIPVSGVTLWRMVRDGRFPRPHYISPNRKVWFSDEIVAWQNDVERQRQRRPARAKS</sequence>
<protein>
    <recommendedName>
        <fullName evidence="3">Transcriptional regulator</fullName>
    </recommendedName>
</protein>
<dbReference type="OrthoDB" id="8240627at2"/>
<dbReference type="RefSeq" id="WP_057833799.1">
    <property type="nucleotide sequence ID" value="NZ_LLXZ01000012.1"/>
</dbReference>
<evidence type="ECO:0000313" key="2">
    <source>
        <dbReference type="Proteomes" id="UP000050863"/>
    </source>
</evidence>
<accession>A0A0R3M3R8</accession>
<proteinExistence type="predicted"/>
<dbReference type="Pfam" id="PF05930">
    <property type="entry name" value="Phage_AlpA"/>
    <property type="match status" value="1"/>
</dbReference>
<evidence type="ECO:0008006" key="3">
    <source>
        <dbReference type="Google" id="ProtNLM"/>
    </source>
</evidence>
<dbReference type="EMBL" id="LLXZ01000012">
    <property type="protein sequence ID" value="KRR14604.1"/>
    <property type="molecule type" value="Genomic_DNA"/>
</dbReference>
<organism evidence="1 2">
    <name type="scientific">Bradyrhizobium jicamae</name>
    <dbReference type="NCBI Taxonomy" id="280332"/>
    <lineage>
        <taxon>Bacteria</taxon>
        <taxon>Pseudomonadati</taxon>
        <taxon>Pseudomonadota</taxon>
        <taxon>Alphaproteobacteria</taxon>
        <taxon>Hyphomicrobiales</taxon>
        <taxon>Nitrobacteraceae</taxon>
        <taxon>Bradyrhizobium</taxon>
    </lineage>
</organism>
<name>A0A0R3M3R8_9BRAD</name>
<comment type="caution">
    <text evidence="1">The sequence shown here is derived from an EMBL/GenBank/DDBJ whole genome shotgun (WGS) entry which is preliminary data.</text>
</comment>
<dbReference type="STRING" id="280332.CQ12_10765"/>